<comment type="caution">
    <text evidence="1">The sequence shown here is derived from an EMBL/GenBank/DDBJ whole genome shotgun (WGS) entry which is preliminary data.</text>
</comment>
<accession>A0A0A0EV88</accession>
<reference evidence="1 2" key="1">
    <citation type="submission" date="2013-08" db="EMBL/GenBank/DDBJ databases">
        <title>Genome sequencing of Lysobacter.</title>
        <authorList>
            <person name="Zhang S."/>
            <person name="Wang G."/>
        </authorList>
    </citation>
    <scope>NUCLEOTIDE SEQUENCE [LARGE SCALE GENOMIC DNA]</scope>
    <source>
        <strain evidence="1 2">GH1-9</strain>
    </source>
</reference>
<name>A0A0A0EV88_9GAMM</name>
<keyword evidence="1" id="KW-0540">Nuclease</keyword>
<dbReference type="eggNOG" id="ENOG5033NZM">
    <property type="taxonomic scope" value="Bacteria"/>
</dbReference>
<gene>
    <name evidence="1" type="ORF">N800_02850</name>
</gene>
<evidence type="ECO:0000313" key="2">
    <source>
        <dbReference type="Proteomes" id="UP000029998"/>
    </source>
</evidence>
<evidence type="ECO:0000313" key="1">
    <source>
        <dbReference type="EMBL" id="KGM54404.1"/>
    </source>
</evidence>
<keyword evidence="1" id="KW-0378">Hydrolase</keyword>
<keyword evidence="1" id="KW-0255">Endonuclease</keyword>
<dbReference type="CDD" id="cd00085">
    <property type="entry name" value="HNHc"/>
    <property type="match status" value="1"/>
</dbReference>
<sequence length="179" mass="20604">MAIYNTPSDAANTAVRSFLTSVGEFYLGRSFNTGNGPGKAVWTQICADFGNRCAYCESDGKLQIEHLLMFNRTEYGLHHPGNLVPVCTGCNKRHRNDQRRYVSWQEHLEHICSEQPHLAAKRRERITAHTKKYKYPDLSDQERHAIRVIAEALYDNIKGESEKALNMYRKLDQAFLKKD</sequence>
<dbReference type="Proteomes" id="UP000029998">
    <property type="component" value="Unassembled WGS sequence"/>
</dbReference>
<dbReference type="GO" id="GO:0004519">
    <property type="term" value="F:endonuclease activity"/>
    <property type="evidence" value="ECO:0007669"/>
    <property type="project" value="UniProtKB-KW"/>
</dbReference>
<organism evidence="1 2">
    <name type="scientific">Lysobacter daejeonensis GH1-9</name>
    <dbReference type="NCBI Taxonomy" id="1385517"/>
    <lineage>
        <taxon>Bacteria</taxon>
        <taxon>Pseudomonadati</taxon>
        <taxon>Pseudomonadota</taxon>
        <taxon>Gammaproteobacteria</taxon>
        <taxon>Lysobacterales</taxon>
        <taxon>Lysobacteraceae</taxon>
        <taxon>Aerolutibacter</taxon>
    </lineage>
</organism>
<proteinExistence type="predicted"/>
<dbReference type="STRING" id="1385517.N800_02850"/>
<dbReference type="AlphaFoldDB" id="A0A0A0EV88"/>
<keyword evidence="2" id="KW-1185">Reference proteome</keyword>
<dbReference type="Gene3D" id="1.10.30.50">
    <property type="match status" value="1"/>
</dbReference>
<dbReference type="OrthoDB" id="9802901at2"/>
<dbReference type="InterPro" id="IPR003615">
    <property type="entry name" value="HNH_nuc"/>
</dbReference>
<dbReference type="RefSeq" id="WP_036137259.1">
    <property type="nucleotide sequence ID" value="NZ_AVPU01000013.1"/>
</dbReference>
<dbReference type="EMBL" id="AVPU01000013">
    <property type="protein sequence ID" value="KGM54404.1"/>
    <property type="molecule type" value="Genomic_DNA"/>
</dbReference>
<protein>
    <submittedName>
        <fullName evidence="1">HNH endonuclease</fullName>
    </submittedName>
</protein>